<dbReference type="GO" id="GO:0071008">
    <property type="term" value="C:U2-type post-mRNA release spliceosomal complex"/>
    <property type="evidence" value="ECO:0007669"/>
    <property type="project" value="TreeGrafter"/>
</dbReference>
<evidence type="ECO:0000313" key="4">
    <source>
        <dbReference type="EMBL" id="PRP79676.1"/>
    </source>
</evidence>
<evidence type="ECO:0000259" key="3">
    <source>
        <dbReference type="PROSITE" id="PS50174"/>
    </source>
</evidence>
<evidence type="ECO:0000256" key="2">
    <source>
        <dbReference type="SAM" id="MobiDB-lite"/>
    </source>
</evidence>
<evidence type="ECO:0000313" key="5">
    <source>
        <dbReference type="Proteomes" id="UP000241769"/>
    </source>
</evidence>
<reference evidence="4 5" key="1">
    <citation type="journal article" date="2018" name="Genome Biol. Evol.">
        <title>Multiple Roots of Fruiting Body Formation in Amoebozoa.</title>
        <authorList>
            <person name="Hillmann F."/>
            <person name="Forbes G."/>
            <person name="Novohradska S."/>
            <person name="Ferling I."/>
            <person name="Riege K."/>
            <person name="Groth M."/>
            <person name="Westermann M."/>
            <person name="Marz M."/>
            <person name="Spaller T."/>
            <person name="Winckler T."/>
            <person name="Schaap P."/>
            <person name="Glockner G."/>
        </authorList>
    </citation>
    <scope>NUCLEOTIDE SEQUENCE [LARGE SCALE GENOMIC DNA]</scope>
    <source>
        <strain evidence="4 5">Jena</strain>
    </source>
</reference>
<proteinExistence type="predicted"/>
<gene>
    <name evidence="4" type="ORF">PROFUN_12574</name>
</gene>
<dbReference type="InterPro" id="IPR045211">
    <property type="entry name" value="TFP11/STIP/Ntr1"/>
</dbReference>
<dbReference type="OrthoDB" id="4822at2759"/>
<dbReference type="PANTHER" id="PTHR23329">
    <property type="entry name" value="TUFTELIN-INTERACTING PROTEIN 11-RELATED"/>
    <property type="match status" value="1"/>
</dbReference>
<dbReference type="AlphaFoldDB" id="A0A2P6N6T8"/>
<keyword evidence="1" id="KW-0175">Coiled coil</keyword>
<keyword evidence="5" id="KW-1185">Reference proteome</keyword>
<protein>
    <recommendedName>
        <fullName evidence="3">G-patch domain-containing protein</fullName>
    </recommendedName>
</protein>
<feature type="coiled-coil region" evidence="1">
    <location>
        <begin position="115"/>
        <end position="160"/>
    </location>
</feature>
<dbReference type="InParanoid" id="A0A2P6N6T8"/>
<dbReference type="PROSITE" id="PS50174">
    <property type="entry name" value="G_PATCH"/>
    <property type="match status" value="1"/>
</dbReference>
<dbReference type="EMBL" id="MDYQ01000175">
    <property type="protein sequence ID" value="PRP79676.1"/>
    <property type="molecule type" value="Genomic_DNA"/>
</dbReference>
<sequence length="572" mass="68335">MYEWEKTSSGVARKLLQRYGYNPGEGLGKEKKGIREAVKARPHQGRTGLGSSTHDTNRQKWAEWKKEGSSQRFNMMDEGQKRLMTETINLASDDDEDNISDEANEFFASSESLAQETAKEELDRVEKELEELKRQEKLAIEEENRKRKAYEFQIRQLKSEAESWFDLVQRLDLNDPNAQAQLIDRYRMMENQWDILSDLGSYSFAANQMYCSLEQLWRETWFNPSTSSQHFHRWIHSIYQFNRFFRNRCPKTFSQIGLDQLFSYWVLPCLEFIIKTEWMQGDTNSFLNQAIMWRALFSDIDTEVNDIFSDIMKTCLRDHLRPIDWSDIKKASSTTLSTLMNWSTICPIHRMISTPEVGEQMTNKLQEWDPYSSECDHVENDIRPWLFVVEQNHPIVENWIAIVFHKVHRPIRDERWDAEDLSVLSLMENWWDVLPHYLMDRLAACVVPRIQKLIKLKLKVTPSDQDLGPILTVMRWCRFLLKVREEYIWDVHRLLQHYFFPRWLQALSFWLSQVMTRGRAREIMRWYLGWKDLFIEEESPFSHVFYEKGGPHEAFFCGLQMIETKMSRENFR</sequence>
<organism evidence="4 5">
    <name type="scientific">Planoprotostelium fungivorum</name>
    <dbReference type="NCBI Taxonomy" id="1890364"/>
    <lineage>
        <taxon>Eukaryota</taxon>
        <taxon>Amoebozoa</taxon>
        <taxon>Evosea</taxon>
        <taxon>Variosea</taxon>
        <taxon>Cavosteliida</taxon>
        <taxon>Cavosteliaceae</taxon>
        <taxon>Planoprotostelium</taxon>
    </lineage>
</organism>
<evidence type="ECO:0000256" key="1">
    <source>
        <dbReference type="SAM" id="Coils"/>
    </source>
</evidence>
<feature type="region of interest" description="Disordered" evidence="2">
    <location>
        <begin position="37"/>
        <end position="68"/>
    </location>
</feature>
<feature type="domain" description="G-patch" evidence="3">
    <location>
        <begin position="8"/>
        <end position="54"/>
    </location>
</feature>
<dbReference type="InterPro" id="IPR000467">
    <property type="entry name" value="G_patch_dom"/>
</dbReference>
<dbReference type="STRING" id="1890364.A0A2P6N6T8"/>
<dbReference type="PANTHER" id="PTHR23329:SF1">
    <property type="entry name" value="TUFTELIN-INTERACTING PROTEIN 11"/>
    <property type="match status" value="1"/>
</dbReference>
<dbReference type="Proteomes" id="UP000241769">
    <property type="component" value="Unassembled WGS sequence"/>
</dbReference>
<dbReference type="GO" id="GO:0003676">
    <property type="term" value="F:nucleic acid binding"/>
    <property type="evidence" value="ECO:0007669"/>
    <property type="project" value="InterPro"/>
</dbReference>
<name>A0A2P6N6T8_9EUKA</name>
<dbReference type="Pfam" id="PF01585">
    <property type="entry name" value="G-patch"/>
    <property type="match status" value="1"/>
</dbReference>
<accession>A0A2P6N6T8</accession>
<dbReference type="SMART" id="SM00443">
    <property type="entry name" value="G_patch"/>
    <property type="match status" value="1"/>
</dbReference>
<feature type="compositionally biased region" description="Basic and acidic residues" evidence="2">
    <location>
        <begin position="55"/>
        <end position="68"/>
    </location>
</feature>
<comment type="caution">
    <text evidence="4">The sequence shown here is derived from an EMBL/GenBank/DDBJ whole genome shotgun (WGS) entry which is preliminary data.</text>
</comment>
<dbReference type="GO" id="GO:0000390">
    <property type="term" value="P:spliceosomal complex disassembly"/>
    <property type="evidence" value="ECO:0007669"/>
    <property type="project" value="InterPro"/>
</dbReference>